<dbReference type="Gramene" id="OE9A043825T1">
    <property type="protein sequence ID" value="OE9A043825C1"/>
    <property type="gene ID" value="OE9A043825"/>
</dbReference>
<keyword evidence="1" id="KW-1133">Transmembrane helix</keyword>
<sequence>MEKEQEEIQFLGFFGIFKESFIITFSWRKVFLQITLAIICPLSLIFLAHMQISQFLFEDIIHNEEASGYTHKSSYTYFNISNSISSDWTTFWTFKFTYFIFFLALSLLSTSAVVYTIACIYISKTITFKKVIRVVPKVWTRLMITFIWSFIVIFAYNVLALLVLSTEFTDITTLTRFPIFAILAAVYIMGFLYISIIWHLASVISVLEQDYGIEAMIKSKKLIKGKLIISLSIFLLLNLCFIAIQLGFQRCFVLGNYSLWSKLGFGIFCFFSQSILTLFGLIIQTVLYFVCKSYHHETIDKSWLADSLEVYDYLGDYVPLKSKDVLLEQFYV</sequence>
<keyword evidence="1" id="KW-0472">Membrane</keyword>
<dbReference type="PANTHER" id="PTHR33133">
    <property type="entry name" value="OS08G0107100 PROTEIN-RELATED"/>
    <property type="match status" value="1"/>
</dbReference>
<feature type="transmembrane region" description="Helical" evidence="1">
    <location>
        <begin position="263"/>
        <end position="291"/>
    </location>
</feature>
<dbReference type="PANTHER" id="PTHR33133:SF5">
    <property type="entry name" value="OS08G0107100 PROTEIN"/>
    <property type="match status" value="1"/>
</dbReference>
<protein>
    <submittedName>
        <fullName evidence="2">Uncharacterized protein LOC111409512</fullName>
    </submittedName>
</protein>
<dbReference type="AlphaFoldDB" id="A0A8S0UJZ1"/>
<dbReference type="Proteomes" id="UP000594638">
    <property type="component" value="Unassembled WGS sequence"/>
</dbReference>
<keyword evidence="3" id="KW-1185">Reference proteome</keyword>
<proteinExistence type="predicted"/>
<gene>
    <name evidence="2" type="ORF">OLEA9_A043825</name>
</gene>
<evidence type="ECO:0000256" key="1">
    <source>
        <dbReference type="SAM" id="Phobius"/>
    </source>
</evidence>
<feature type="transmembrane region" description="Helical" evidence="1">
    <location>
        <begin position="142"/>
        <end position="165"/>
    </location>
</feature>
<feature type="transmembrane region" description="Helical" evidence="1">
    <location>
        <begin position="30"/>
        <end position="50"/>
    </location>
</feature>
<reference evidence="2 3" key="1">
    <citation type="submission" date="2019-12" db="EMBL/GenBank/DDBJ databases">
        <authorList>
            <person name="Alioto T."/>
            <person name="Alioto T."/>
            <person name="Gomez Garrido J."/>
        </authorList>
    </citation>
    <scope>NUCLEOTIDE SEQUENCE [LARGE SCALE GENOMIC DNA]</scope>
</reference>
<comment type="caution">
    <text evidence="2">The sequence shown here is derived from an EMBL/GenBank/DDBJ whole genome shotgun (WGS) entry which is preliminary data.</text>
</comment>
<feature type="transmembrane region" description="Helical" evidence="1">
    <location>
        <begin position="177"/>
        <end position="207"/>
    </location>
</feature>
<dbReference type="OrthoDB" id="1908649at2759"/>
<feature type="transmembrane region" description="Helical" evidence="1">
    <location>
        <begin position="96"/>
        <end position="122"/>
    </location>
</feature>
<evidence type="ECO:0000313" key="3">
    <source>
        <dbReference type="Proteomes" id="UP000594638"/>
    </source>
</evidence>
<keyword evidence="1" id="KW-0812">Transmembrane</keyword>
<name>A0A8S0UJZ1_OLEEU</name>
<feature type="transmembrane region" description="Helical" evidence="1">
    <location>
        <begin position="227"/>
        <end position="248"/>
    </location>
</feature>
<organism evidence="2 3">
    <name type="scientific">Olea europaea subsp. europaea</name>
    <dbReference type="NCBI Taxonomy" id="158383"/>
    <lineage>
        <taxon>Eukaryota</taxon>
        <taxon>Viridiplantae</taxon>
        <taxon>Streptophyta</taxon>
        <taxon>Embryophyta</taxon>
        <taxon>Tracheophyta</taxon>
        <taxon>Spermatophyta</taxon>
        <taxon>Magnoliopsida</taxon>
        <taxon>eudicotyledons</taxon>
        <taxon>Gunneridae</taxon>
        <taxon>Pentapetalae</taxon>
        <taxon>asterids</taxon>
        <taxon>lamiids</taxon>
        <taxon>Lamiales</taxon>
        <taxon>Oleaceae</taxon>
        <taxon>Oleeae</taxon>
        <taxon>Olea</taxon>
    </lineage>
</organism>
<evidence type="ECO:0000313" key="2">
    <source>
        <dbReference type="EMBL" id="CAA3015996.1"/>
    </source>
</evidence>
<accession>A0A8S0UJZ1</accession>
<dbReference type="EMBL" id="CACTIH010007585">
    <property type="protein sequence ID" value="CAA3015996.1"/>
    <property type="molecule type" value="Genomic_DNA"/>
</dbReference>